<gene>
    <name evidence="3" type="ORF">Dacsa_1314</name>
</gene>
<dbReference type="CDD" id="cd00198">
    <property type="entry name" value="vWFA"/>
    <property type="match status" value="1"/>
</dbReference>
<dbReference type="SMART" id="SM00327">
    <property type="entry name" value="VWA"/>
    <property type="match status" value="1"/>
</dbReference>
<evidence type="ECO:0000259" key="2">
    <source>
        <dbReference type="PROSITE" id="PS50234"/>
    </source>
</evidence>
<protein>
    <recommendedName>
        <fullName evidence="2">VWFA domain-containing protein</fullName>
    </recommendedName>
</protein>
<dbReference type="RefSeq" id="WP_015229014.1">
    <property type="nucleotide sequence ID" value="NC_019780.1"/>
</dbReference>
<feature type="transmembrane region" description="Helical" evidence="1">
    <location>
        <begin position="336"/>
        <end position="355"/>
    </location>
</feature>
<evidence type="ECO:0000313" key="4">
    <source>
        <dbReference type="Proteomes" id="UP000010482"/>
    </source>
</evidence>
<dbReference type="PROSITE" id="PS51257">
    <property type="entry name" value="PROKAR_LIPOPROTEIN"/>
    <property type="match status" value="1"/>
</dbReference>
<name>K9YSY6_DACS8</name>
<dbReference type="Gene3D" id="3.40.50.410">
    <property type="entry name" value="von Willebrand factor, type A domain"/>
    <property type="match status" value="1"/>
</dbReference>
<dbReference type="KEGG" id="dsl:Dacsa_1314"/>
<dbReference type="PANTHER" id="PTHR24020:SF20">
    <property type="entry name" value="PH DOMAIN-CONTAINING PROTEIN"/>
    <property type="match status" value="1"/>
</dbReference>
<keyword evidence="1" id="KW-0812">Transmembrane</keyword>
<keyword evidence="4" id="KW-1185">Reference proteome</keyword>
<dbReference type="HOGENOM" id="CLU_023168_0_0_3"/>
<feature type="transmembrane region" description="Helical" evidence="1">
    <location>
        <begin position="274"/>
        <end position="295"/>
    </location>
</feature>
<reference evidence="3" key="1">
    <citation type="submission" date="2012-04" db="EMBL/GenBank/DDBJ databases">
        <title>Finished genome of Dactylococcopsis salina PCC 8305.</title>
        <authorList>
            <consortium name="US DOE Joint Genome Institute"/>
            <person name="Gugger M."/>
            <person name="Coursin T."/>
            <person name="Rippka R."/>
            <person name="Tandeau De Marsac N."/>
            <person name="Huntemann M."/>
            <person name="Wei C.-L."/>
            <person name="Han J."/>
            <person name="Detter J.C."/>
            <person name="Han C."/>
            <person name="Tapia R."/>
            <person name="Daligault H."/>
            <person name="Chen A."/>
            <person name="Krypides N."/>
            <person name="Mavromatis K."/>
            <person name="Markowitz V."/>
            <person name="Szeto E."/>
            <person name="Ivanova N."/>
            <person name="Ovchinnikova G."/>
            <person name="Pagani I."/>
            <person name="Pati A."/>
            <person name="Goodwin L."/>
            <person name="Peters L."/>
            <person name="Pitluck S."/>
            <person name="Woyke T."/>
            <person name="Kerfeld C."/>
        </authorList>
    </citation>
    <scope>NUCLEOTIDE SEQUENCE [LARGE SCALE GENOMIC DNA]</scope>
    <source>
        <strain evidence="3">PCC 8305</strain>
    </source>
</reference>
<dbReference type="PROSITE" id="PS50234">
    <property type="entry name" value="VWFA"/>
    <property type="match status" value="1"/>
</dbReference>
<dbReference type="AlphaFoldDB" id="K9YSY6"/>
<dbReference type="STRING" id="13035.Dacsa_1314"/>
<keyword evidence="1" id="KW-0472">Membrane</keyword>
<proteinExistence type="predicted"/>
<dbReference type="InterPro" id="IPR002035">
    <property type="entry name" value="VWF_A"/>
</dbReference>
<evidence type="ECO:0000313" key="3">
    <source>
        <dbReference type="EMBL" id="AFZ50009.1"/>
    </source>
</evidence>
<dbReference type="OrthoDB" id="516926at2"/>
<feature type="transmembrane region" description="Helical" evidence="1">
    <location>
        <begin position="307"/>
        <end position="329"/>
    </location>
</feature>
<organism evidence="3 4">
    <name type="scientific">Dactylococcopsis salina (strain PCC 8305)</name>
    <name type="common">Myxobactron salinum</name>
    <dbReference type="NCBI Taxonomy" id="13035"/>
    <lineage>
        <taxon>Bacteria</taxon>
        <taxon>Bacillati</taxon>
        <taxon>Cyanobacteriota</taxon>
        <taxon>Cyanophyceae</taxon>
        <taxon>Nodosilineales</taxon>
        <taxon>Cymatolegaceae</taxon>
        <taxon>Dactylococcopsis</taxon>
    </lineage>
</organism>
<feature type="transmembrane region" description="Helical" evidence="1">
    <location>
        <begin position="243"/>
        <end position="262"/>
    </location>
</feature>
<keyword evidence="1" id="KW-1133">Transmembrane helix</keyword>
<dbReference type="InterPro" id="IPR050525">
    <property type="entry name" value="ECM_Assembly_Org"/>
</dbReference>
<accession>K9YSY6</accession>
<dbReference type="PATRIC" id="fig|13035.3.peg.1482"/>
<feature type="transmembrane region" description="Helical" evidence="1">
    <location>
        <begin position="361"/>
        <end position="382"/>
    </location>
</feature>
<evidence type="ECO:0000256" key="1">
    <source>
        <dbReference type="SAM" id="Phobius"/>
    </source>
</evidence>
<dbReference type="eggNOG" id="COG2304">
    <property type="taxonomic scope" value="Bacteria"/>
</dbReference>
<dbReference type="SUPFAM" id="SSF53300">
    <property type="entry name" value="vWA-like"/>
    <property type="match status" value="1"/>
</dbReference>
<dbReference type="Pfam" id="PF00092">
    <property type="entry name" value="VWA"/>
    <property type="match status" value="1"/>
</dbReference>
<feature type="domain" description="VWFA" evidence="2">
    <location>
        <begin position="53"/>
        <end position="222"/>
    </location>
</feature>
<dbReference type="EMBL" id="CP003944">
    <property type="protein sequence ID" value="AFZ50009.1"/>
    <property type="molecule type" value="Genomic_DNA"/>
</dbReference>
<dbReference type="PANTHER" id="PTHR24020">
    <property type="entry name" value="COLLAGEN ALPHA"/>
    <property type="match status" value="1"/>
</dbReference>
<sequence>MGNLFRRLRRTASKPLLFGLYGALGCLIAALLLGETLLALTKLPPSKEKIPQAVALLIDTSGSMDRGKTREVKQAAKKFVQRQTSENNEFAVIGFGSNTQIGTSLSQNFNEIEQAITNLADGGGTAMGLGIKAAMEELQSTSLAKNILLFTDGAPDSARDTLEATQQIKGQNINLIAVATGDADVDFLTQLTEDESLVFYASSGNFDEAFQAAEKIIYSDQLVESSPSGDYGLVYSALRIGSWTSLLALGTTLALIIGQNHYLRRRLLTSKQAFLGIIGSITAGLIAGGIGQLIYTPLAEIPTINLIARLSGWTILGMLLAGGMSFFVPNLRRDRALLGGAIGGILGSLGFIATASVTDDVMGRLVGAILIGFFIGLMVALIEQLSRNAWLIVRWTPNENTQISLGKEPITLGCADSDHLYLRKDQGYIPKTAKIFTENNTVVMEYNPDYGEQKGMKKLRHELKDGDKRKLGGITLEVKTDISPLSKGG</sequence>
<dbReference type="InterPro" id="IPR036465">
    <property type="entry name" value="vWFA_dom_sf"/>
</dbReference>
<dbReference type="Proteomes" id="UP000010482">
    <property type="component" value="Chromosome"/>
</dbReference>